<keyword evidence="3 5" id="KW-1133">Transmembrane helix</keyword>
<keyword evidence="4 5" id="KW-0472">Membrane</keyword>
<proteinExistence type="predicted"/>
<evidence type="ECO:0000313" key="7">
    <source>
        <dbReference type="EMBL" id="HDD35297.1"/>
    </source>
</evidence>
<protein>
    <submittedName>
        <fullName evidence="7">Phosphatase PAP2 family protein</fullName>
    </submittedName>
</protein>
<dbReference type="PANTHER" id="PTHR31310:SF7">
    <property type="entry name" value="PA-PHOSPHATASE RELATED-FAMILY PROTEIN DDB_G0268928"/>
    <property type="match status" value="1"/>
</dbReference>
<feature type="transmembrane region" description="Helical" evidence="5">
    <location>
        <begin position="234"/>
        <end position="251"/>
    </location>
</feature>
<feature type="transmembrane region" description="Helical" evidence="5">
    <location>
        <begin position="151"/>
        <end position="172"/>
    </location>
</feature>
<feature type="transmembrane region" description="Helical" evidence="5">
    <location>
        <begin position="12"/>
        <end position="34"/>
    </location>
</feature>
<feature type="transmembrane region" description="Helical" evidence="5">
    <location>
        <begin position="41"/>
        <end position="60"/>
    </location>
</feature>
<evidence type="ECO:0000256" key="5">
    <source>
        <dbReference type="SAM" id="Phobius"/>
    </source>
</evidence>
<evidence type="ECO:0000259" key="6">
    <source>
        <dbReference type="SMART" id="SM00014"/>
    </source>
</evidence>
<dbReference type="Gene3D" id="1.20.144.10">
    <property type="entry name" value="Phosphatidic acid phosphatase type 2/haloperoxidase"/>
    <property type="match status" value="1"/>
</dbReference>
<dbReference type="Pfam" id="PF14378">
    <property type="entry name" value="PAP2_3"/>
    <property type="match status" value="1"/>
</dbReference>
<evidence type="ECO:0000256" key="1">
    <source>
        <dbReference type="ARBA" id="ARBA00004141"/>
    </source>
</evidence>
<dbReference type="Proteomes" id="UP000885706">
    <property type="component" value="Unassembled WGS sequence"/>
</dbReference>
<organism evidence="7">
    <name type="scientific">Desulfofervidus auxilii</name>
    <dbReference type="NCBI Taxonomy" id="1621989"/>
    <lineage>
        <taxon>Bacteria</taxon>
        <taxon>Pseudomonadati</taxon>
        <taxon>Thermodesulfobacteriota</taxon>
        <taxon>Candidatus Desulfofervidia</taxon>
        <taxon>Candidatus Desulfofervidales</taxon>
        <taxon>Candidatus Desulfofervidaceae</taxon>
        <taxon>Candidatus Desulfofervidus</taxon>
    </lineage>
</organism>
<dbReference type="AlphaFoldDB" id="A0A7V0NEH7"/>
<dbReference type="InterPro" id="IPR052185">
    <property type="entry name" value="IPC_Synthase-Related"/>
</dbReference>
<dbReference type="InterPro" id="IPR036938">
    <property type="entry name" value="PAP2/HPO_sf"/>
</dbReference>
<name>A0A7V0NEH7_DESA2</name>
<feature type="transmembrane region" description="Helical" evidence="5">
    <location>
        <begin position="124"/>
        <end position="144"/>
    </location>
</feature>
<dbReference type="InterPro" id="IPR026841">
    <property type="entry name" value="Aur1/Ipt1"/>
</dbReference>
<dbReference type="InterPro" id="IPR000326">
    <property type="entry name" value="PAP2/HPO"/>
</dbReference>
<feature type="domain" description="Phosphatidic acid phosphatase type 2/haloperoxidase" evidence="6">
    <location>
        <begin position="153"/>
        <end position="275"/>
    </location>
</feature>
<dbReference type="EMBL" id="DQWQ01000034">
    <property type="protein sequence ID" value="HDD35297.1"/>
    <property type="molecule type" value="Genomic_DNA"/>
</dbReference>
<dbReference type="GO" id="GO:0016020">
    <property type="term" value="C:membrane"/>
    <property type="evidence" value="ECO:0007669"/>
    <property type="project" value="UniProtKB-SubCell"/>
</dbReference>
<dbReference type="PANTHER" id="PTHR31310">
    <property type="match status" value="1"/>
</dbReference>
<sequence length="286" mass="33801">MWKNFLKHFNFFSYDILNLLFTSVLFILVILFYTHLPFAKYLLITYILLLCLILFCSLFHKHSLIHYFYPVILIFFIFQSLGYLNPYLHKHFNDAFLYHLDIILFGQCPFDYLERFKKPWLTEILQLGYISYYFMPIILISILFKKHDKKLSSIIFTILLGFYLSYIGYLIFPAEGPRGLGINQQSIYGGTWLAIKLFKILNFLEKNRLDAFPSGHTEISIICAYFAFYSGKKLGFFFSLFTILLIFSTVYCRYHYVVDVLAGILLAIISLKIAPYLESFLNRLTD</sequence>
<reference evidence="7" key="1">
    <citation type="journal article" date="2020" name="mSystems">
        <title>Genome- and Community-Level Interaction Insights into Carbon Utilization and Element Cycling Functions of Hydrothermarchaeota in Hydrothermal Sediment.</title>
        <authorList>
            <person name="Zhou Z."/>
            <person name="Liu Y."/>
            <person name="Xu W."/>
            <person name="Pan J."/>
            <person name="Luo Z.H."/>
            <person name="Li M."/>
        </authorList>
    </citation>
    <scope>NUCLEOTIDE SEQUENCE [LARGE SCALE GENOMIC DNA]</scope>
    <source>
        <strain evidence="7">HyVt-113</strain>
    </source>
</reference>
<comment type="caution">
    <text evidence="7">The sequence shown here is derived from an EMBL/GenBank/DDBJ whole genome shotgun (WGS) entry which is preliminary data.</text>
</comment>
<comment type="subcellular location">
    <subcellularLocation>
        <location evidence="1">Membrane</location>
        <topology evidence="1">Multi-pass membrane protein</topology>
    </subcellularLocation>
</comment>
<accession>A0A7V0NEH7</accession>
<gene>
    <name evidence="7" type="ORF">ENF30_00700</name>
</gene>
<evidence type="ECO:0000256" key="3">
    <source>
        <dbReference type="ARBA" id="ARBA00022989"/>
    </source>
</evidence>
<keyword evidence="2 5" id="KW-0812">Transmembrane</keyword>
<evidence type="ECO:0000256" key="2">
    <source>
        <dbReference type="ARBA" id="ARBA00022692"/>
    </source>
</evidence>
<evidence type="ECO:0000256" key="4">
    <source>
        <dbReference type="ARBA" id="ARBA00023136"/>
    </source>
</evidence>
<feature type="transmembrane region" description="Helical" evidence="5">
    <location>
        <begin position="66"/>
        <end position="84"/>
    </location>
</feature>
<dbReference type="SUPFAM" id="SSF48317">
    <property type="entry name" value="Acid phosphatase/Vanadium-dependent haloperoxidase"/>
    <property type="match status" value="1"/>
</dbReference>
<feature type="transmembrane region" description="Helical" evidence="5">
    <location>
        <begin position="256"/>
        <end position="277"/>
    </location>
</feature>
<dbReference type="SMART" id="SM00014">
    <property type="entry name" value="acidPPc"/>
    <property type="match status" value="1"/>
</dbReference>